<dbReference type="Proteomes" id="UP001152622">
    <property type="component" value="Chromosome 6"/>
</dbReference>
<evidence type="ECO:0000256" key="1">
    <source>
        <dbReference type="SAM" id="MobiDB-lite"/>
    </source>
</evidence>
<name>A0A9Q1FCE5_SYNKA</name>
<keyword evidence="3" id="KW-1185">Reference proteome</keyword>
<feature type="non-terminal residue" evidence="2">
    <location>
        <position position="1"/>
    </location>
</feature>
<sequence length="76" mass="8450">LDGDVRGWRKARGEEVTELPFKSTESGPRGRGGHLFSQRGRGANWRGAAQIDQDLEPRDRTSCHCGAPYKTNDLPQ</sequence>
<protein>
    <submittedName>
        <fullName evidence="2">Uncharacterized protein</fullName>
    </submittedName>
</protein>
<evidence type="ECO:0000313" key="2">
    <source>
        <dbReference type="EMBL" id="KAJ8355445.1"/>
    </source>
</evidence>
<comment type="caution">
    <text evidence="2">The sequence shown here is derived from an EMBL/GenBank/DDBJ whole genome shotgun (WGS) entry which is preliminary data.</text>
</comment>
<feature type="compositionally biased region" description="Basic and acidic residues" evidence="1">
    <location>
        <begin position="1"/>
        <end position="15"/>
    </location>
</feature>
<reference evidence="2" key="1">
    <citation type="journal article" date="2023" name="Science">
        <title>Genome structures resolve the early diversification of teleost fishes.</title>
        <authorList>
            <person name="Parey E."/>
            <person name="Louis A."/>
            <person name="Montfort J."/>
            <person name="Bouchez O."/>
            <person name="Roques C."/>
            <person name="Iampietro C."/>
            <person name="Lluch J."/>
            <person name="Castinel A."/>
            <person name="Donnadieu C."/>
            <person name="Desvignes T."/>
            <person name="Floi Bucao C."/>
            <person name="Jouanno E."/>
            <person name="Wen M."/>
            <person name="Mejri S."/>
            <person name="Dirks R."/>
            <person name="Jansen H."/>
            <person name="Henkel C."/>
            <person name="Chen W.J."/>
            <person name="Zahm M."/>
            <person name="Cabau C."/>
            <person name="Klopp C."/>
            <person name="Thompson A.W."/>
            <person name="Robinson-Rechavi M."/>
            <person name="Braasch I."/>
            <person name="Lecointre G."/>
            <person name="Bobe J."/>
            <person name="Postlethwait J.H."/>
            <person name="Berthelot C."/>
            <person name="Roest Crollius H."/>
            <person name="Guiguen Y."/>
        </authorList>
    </citation>
    <scope>NUCLEOTIDE SEQUENCE</scope>
    <source>
        <strain evidence="2">WJC10195</strain>
    </source>
</reference>
<gene>
    <name evidence="2" type="ORF">SKAU_G00182390</name>
</gene>
<organism evidence="2 3">
    <name type="scientific">Synaphobranchus kaupii</name>
    <name type="common">Kaup's arrowtooth eel</name>
    <dbReference type="NCBI Taxonomy" id="118154"/>
    <lineage>
        <taxon>Eukaryota</taxon>
        <taxon>Metazoa</taxon>
        <taxon>Chordata</taxon>
        <taxon>Craniata</taxon>
        <taxon>Vertebrata</taxon>
        <taxon>Euteleostomi</taxon>
        <taxon>Actinopterygii</taxon>
        <taxon>Neopterygii</taxon>
        <taxon>Teleostei</taxon>
        <taxon>Anguilliformes</taxon>
        <taxon>Synaphobranchidae</taxon>
        <taxon>Synaphobranchus</taxon>
    </lineage>
</organism>
<evidence type="ECO:0000313" key="3">
    <source>
        <dbReference type="Proteomes" id="UP001152622"/>
    </source>
</evidence>
<dbReference type="EMBL" id="JAINUF010000006">
    <property type="protein sequence ID" value="KAJ8355445.1"/>
    <property type="molecule type" value="Genomic_DNA"/>
</dbReference>
<accession>A0A9Q1FCE5</accession>
<dbReference type="AlphaFoldDB" id="A0A9Q1FCE5"/>
<feature type="region of interest" description="Disordered" evidence="1">
    <location>
        <begin position="1"/>
        <end position="76"/>
    </location>
</feature>
<proteinExistence type="predicted"/>